<proteinExistence type="predicted"/>
<organism evidence="2 3">
    <name type="scientific">Sphingobium cloacae</name>
    <dbReference type="NCBI Taxonomy" id="120107"/>
    <lineage>
        <taxon>Bacteria</taxon>
        <taxon>Pseudomonadati</taxon>
        <taxon>Pseudomonadota</taxon>
        <taxon>Alphaproteobacteria</taxon>
        <taxon>Sphingomonadales</taxon>
        <taxon>Sphingomonadaceae</taxon>
        <taxon>Sphingobium</taxon>
    </lineage>
</organism>
<evidence type="ECO:0000313" key="2">
    <source>
        <dbReference type="EMBL" id="BAV63069.1"/>
    </source>
</evidence>
<dbReference type="RefSeq" id="WP_066521913.1">
    <property type="nucleotide sequence ID" value="NZ_AP017655.1"/>
</dbReference>
<dbReference type="AlphaFoldDB" id="A0A1E1EXS2"/>
<protein>
    <recommendedName>
        <fullName evidence="4">Iron transporter</fullName>
    </recommendedName>
</protein>
<accession>A0A1E1EXS2</accession>
<keyword evidence="1" id="KW-0812">Transmembrane</keyword>
<dbReference type="Proteomes" id="UP000218272">
    <property type="component" value="Chromosome SCLO_1"/>
</dbReference>
<reference evidence="2 3" key="1">
    <citation type="submission" date="2016-10" db="EMBL/GenBank/DDBJ databases">
        <title>Complete Genome Sequence of the Nonylphenol-Degrading Bacterium Sphingobium cloacae JCM 10874T.</title>
        <authorList>
            <person name="Ootsuka M."/>
            <person name="Nishizawa T."/>
            <person name="Ohta H."/>
        </authorList>
    </citation>
    <scope>NUCLEOTIDE SEQUENCE [LARGE SCALE GENOMIC DNA]</scope>
    <source>
        <strain evidence="2 3">JCM 10874</strain>
    </source>
</reference>
<dbReference type="OrthoDB" id="1684279at2"/>
<evidence type="ECO:0000313" key="3">
    <source>
        <dbReference type="Proteomes" id="UP000218272"/>
    </source>
</evidence>
<keyword evidence="1" id="KW-0472">Membrane</keyword>
<dbReference type="EMBL" id="AP017655">
    <property type="protein sequence ID" value="BAV63069.1"/>
    <property type="molecule type" value="Genomic_DNA"/>
</dbReference>
<keyword evidence="1" id="KW-1133">Transmembrane helix</keyword>
<dbReference type="KEGG" id="sclo:SCLO_1000290"/>
<evidence type="ECO:0000256" key="1">
    <source>
        <dbReference type="SAM" id="Phobius"/>
    </source>
</evidence>
<name>A0A1E1EXS2_9SPHN</name>
<keyword evidence="3" id="KW-1185">Reference proteome</keyword>
<sequence>MSKGKSVSASYRWAVALRVAGAFLGGYALISAATVVLALIWPLPKAQAVLSATMLSFTLYTVFILWAFHARSLRRVWGIALGGTAILSLAAWLLGAGGAA</sequence>
<feature type="transmembrane region" description="Helical" evidence="1">
    <location>
        <begin position="49"/>
        <end position="69"/>
    </location>
</feature>
<feature type="transmembrane region" description="Helical" evidence="1">
    <location>
        <begin position="76"/>
        <end position="95"/>
    </location>
</feature>
<feature type="transmembrane region" description="Helical" evidence="1">
    <location>
        <begin position="21"/>
        <end position="43"/>
    </location>
</feature>
<gene>
    <name evidence="2" type="ORF">SCLO_1000290</name>
</gene>
<evidence type="ECO:0008006" key="4">
    <source>
        <dbReference type="Google" id="ProtNLM"/>
    </source>
</evidence>